<feature type="domain" description="TERF1-interacting nuclear factor 2 N-terminal" evidence="2">
    <location>
        <begin position="78"/>
        <end position="223"/>
    </location>
</feature>
<feature type="compositionally biased region" description="Polar residues" evidence="1">
    <location>
        <begin position="494"/>
        <end position="526"/>
    </location>
</feature>
<dbReference type="Pfam" id="PF14973">
    <property type="entry name" value="TINF2_N"/>
    <property type="match status" value="1"/>
</dbReference>
<proteinExistence type="predicted"/>
<accession>A0A5A9P0K5</accession>
<dbReference type="GO" id="GO:0042162">
    <property type="term" value="F:telomeric DNA binding"/>
    <property type="evidence" value="ECO:0007669"/>
    <property type="project" value="TreeGrafter"/>
</dbReference>
<evidence type="ECO:0000259" key="2">
    <source>
        <dbReference type="Pfam" id="PF14973"/>
    </source>
</evidence>
<dbReference type="AlphaFoldDB" id="A0A5A9P0K5"/>
<dbReference type="EMBL" id="SOYY01000011">
    <property type="protein sequence ID" value="KAA0715115.1"/>
    <property type="molecule type" value="Genomic_DNA"/>
</dbReference>
<keyword evidence="4" id="KW-1185">Reference proteome</keyword>
<dbReference type="Proteomes" id="UP000324632">
    <property type="component" value="Chromosome 11"/>
</dbReference>
<evidence type="ECO:0000313" key="3">
    <source>
        <dbReference type="EMBL" id="KAA0715115.1"/>
    </source>
</evidence>
<feature type="region of interest" description="Disordered" evidence="1">
    <location>
        <begin position="611"/>
        <end position="630"/>
    </location>
</feature>
<dbReference type="PANTHER" id="PTHR15512">
    <property type="entry name" value="TERF1-INTERACTING NUCLEAR FACTOR 2"/>
    <property type="match status" value="1"/>
</dbReference>
<dbReference type="InterPro" id="IPR029400">
    <property type="entry name" value="TINF2_N"/>
</dbReference>
<comment type="caution">
    <text evidence="3">The sequence shown here is derived from an EMBL/GenBank/DDBJ whole genome shotgun (WGS) entry which is preliminary data.</text>
</comment>
<evidence type="ECO:0000256" key="1">
    <source>
        <dbReference type="SAM" id="MobiDB-lite"/>
    </source>
</evidence>
<dbReference type="InterPro" id="IPR039098">
    <property type="entry name" value="TINF2"/>
</dbReference>
<dbReference type="GO" id="GO:0016233">
    <property type="term" value="P:telomere capping"/>
    <property type="evidence" value="ECO:0007669"/>
    <property type="project" value="InterPro"/>
</dbReference>
<dbReference type="GO" id="GO:0070187">
    <property type="term" value="C:shelterin complex"/>
    <property type="evidence" value="ECO:0007669"/>
    <property type="project" value="InterPro"/>
</dbReference>
<feature type="region of interest" description="Disordered" evidence="1">
    <location>
        <begin position="442"/>
        <end position="531"/>
    </location>
</feature>
<dbReference type="PANTHER" id="PTHR15512:SF0">
    <property type="entry name" value="TERF1-INTERACTING NUCLEAR FACTOR 2"/>
    <property type="match status" value="1"/>
</dbReference>
<reference evidence="3 4" key="1">
    <citation type="journal article" date="2019" name="Mol. Ecol. Resour.">
        <title>Chromosome-level genome assembly of Triplophysa tibetana, a fish adapted to the harsh high-altitude environment of the Tibetan Plateau.</title>
        <authorList>
            <person name="Yang X."/>
            <person name="Liu H."/>
            <person name="Ma Z."/>
            <person name="Zou Y."/>
            <person name="Zou M."/>
            <person name="Mao Y."/>
            <person name="Li X."/>
            <person name="Wang H."/>
            <person name="Chen T."/>
            <person name="Wang W."/>
            <person name="Yang R."/>
        </authorList>
    </citation>
    <scope>NUCLEOTIDE SEQUENCE [LARGE SCALE GENOMIC DNA]</scope>
    <source>
        <strain evidence="3">TTIB1903HZAU</strain>
        <tissue evidence="3">Muscle</tissue>
    </source>
</reference>
<sequence length="630" mass="71548">MTVLKTKSPALSAMNEKLWLEKACSNLIPELPLWIIEYAWTKRMMEVLIGPPLWLEGDMCLLTPEEPCRIRVVSAEVWRIVQARDFKHFDRVTKFLDVTYMLVPGLVTSIRHMKIVFGLQTLVIMWMLWNDESTARINDKIESMFPNNLPQYYKCSRRYLELMQKNVDEFKSFARGLAGDRSMREAYIRDLIEEHYGERYAQKLEERLSHYLEELKKALPHPTHIEQGAGEKILKKLLARDNASLANILKRLLNCGKKYDLSSKRIILAWKRWYFDRHFICLSALTTDLSLDDSVSPSLTSNACVEPREADVCKQHHGTLHVVSRPSQDSTKKDQLSQTSSKELFVSQGLWQRSQTAQESSAEVCGDGREVACMQMSGEHEIYHTGCSRSLLEQETVPRGTQTEIESEAEINRECTEQMCSRHGKKMRSILQECSEELDGETVQAECTPTSPKSPPPVLTHSQTSASSHQHSLATNTSASSDQDSSSTNISLSYIQEMSTNHQSVSASKSSENHVTPSPTSISKQRNTLRETRGATEQVLATVDLGGQDVKLSLESQSFLMQSRLLQPQVCLHRLNMEECRDSFGDVLDEEHESEGIMYAFFDANTLYSDTYSESDSADSDDPDYNPNGR</sequence>
<organism evidence="3 4">
    <name type="scientific">Triplophysa tibetana</name>
    <dbReference type="NCBI Taxonomy" id="1572043"/>
    <lineage>
        <taxon>Eukaryota</taxon>
        <taxon>Metazoa</taxon>
        <taxon>Chordata</taxon>
        <taxon>Craniata</taxon>
        <taxon>Vertebrata</taxon>
        <taxon>Euteleostomi</taxon>
        <taxon>Actinopterygii</taxon>
        <taxon>Neopterygii</taxon>
        <taxon>Teleostei</taxon>
        <taxon>Ostariophysi</taxon>
        <taxon>Cypriniformes</taxon>
        <taxon>Nemacheilidae</taxon>
        <taxon>Triplophysa</taxon>
    </lineage>
</organism>
<evidence type="ECO:0000313" key="4">
    <source>
        <dbReference type="Proteomes" id="UP000324632"/>
    </source>
</evidence>
<gene>
    <name evidence="3" type="ORF">E1301_Tti008834</name>
</gene>
<dbReference type="GO" id="GO:1904356">
    <property type="term" value="P:regulation of telomere maintenance via telomere lengthening"/>
    <property type="evidence" value="ECO:0007669"/>
    <property type="project" value="TreeGrafter"/>
</dbReference>
<dbReference type="CDD" id="cd11657">
    <property type="entry name" value="TIN2_N"/>
    <property type="match status" value="1"/>
</dbReference>
<protein>
    <recommendedName>
        <fullName evidence="2">TERF1-interacting nuclear factor 2 N-terminal domain-containing protein</fullName>
    </recommendedName>
</protein>
<name>A0A5A9P0K5_9TELE</name>
<feature type="compositionally biased region" description="Low complexity" evidence="1">
    <location>
        <begin position="459"/>
        <end position="493"/>
    </location>
</feature>